<dbReference type="AlphaFoldDB" id="A0A1I7IAR5"/>
<dbReference type="SUPFAM" id="SSF49299">
    <property type="entry name" value="PKD domain"/>
    <property type="match status" value="1"/>
</dbReference>
<dbReference type="Proteomes" id="UP000199138">
    <property type="component" value="Unassembled WGS sequence"/>
</dbReference>
<organism evidence="2 3">
    <name type="scientific">Pustulibacterium marinum</name>
    <dbReference type="NCBI Taxonomy" id="1224947"/>
    <lineage>
        <taxon>Bacteria</taxon>
        <taxon>Pseudomonadati</taxon>
        <taxon>Bacteroidota</taxon>
        <taxon>Flavobacteriia</taxon>
        <taxon>Flavobacteriales</taxon>
        <taxon>Flavobacteriaceae</taxon>
        <taxon>Pustulibacterium</taxon>
    </lineage>
</organism>
<evidence type="ECO:0000256" key="1">
    <source>
        <dbReference type="SAM" id="SignalP"/>
    </source>
</evidence>
<dbReference type="STRING" id="1224947.SAMN05216480_11444"/>
<evidence type="ECO:0000313" key="3">
    <source>
        <dbReference type="Proteomes" id="UP000199138"/>
    </source>
</evidence>
<dbReference type="EMBL" id="FPBK01000014">
    <property type="protein sequence ID" value="SFU70021.1"/>
    <property type="molecule type" value="Genomic_DNA"/>
</dbReference>
<name>A0A1I7IAR5_9FLAO</name>
<sequence>MKSNIAMKKMICLLVIIFTFSCKENTKPTTKTVSETTTTTKVAISTRQITGNWSVQEHIKEGTSSICNDCPTLSFNEPLSATLTFSDGENEFYTWQFSDEVLSITFLGNEYSEHYIPSGDYSISIKSANAFTTLRLTSSDDEFVLRK</sequence>
<dbReference type="PROSITE" id="PS51257">
    <property type="entry name" value="PROKAR_LIPOPROTEIN"/>
    <property type="match status" value="1"/>
</dbReference>
<keyword evidence="3" id="KW-1185">Reference proteome</keyword>
<keyword evidence="1" id="KW-0732">Signal</keyword>
<gene>
    <name evidence="2" type="ORF">SAMN05216480_11444</name>
</gene>
<protein>
    <recommendedName>
        <fullName evidence="4">PKD domain-containing protein</fullName>
    </recommendedName>
</protein>
<feature type="chain" id="PRO_5011573458" description="PKD domain-containing protein" evidence="1">
    <location>
        <begin position="25"/>
        <end position="147"/>
    </location>
</feature>
<dbReference type="InterPro" id="IPR035986">
    <property type="entry name" value="PKD_dom_sf"/>
</dbReference>
<feature type="signal peptide" evidence="1">
    <location>
        <begin position="1"/>
        <end position="24"/>
    </location>
</feature>
<accession>A0A1I7IAR5</accession>
<evidence type="ECO:0000313" key="2">
    <source>
        <dbReference type="EMBL" id="SFU70021.1"/>
    </source>
</evidence>
<proteinExistence type="predicted"/>
<reference evidence="2 3" key="1">
    <citation type="submission" date="2016-10" db="EMBL/GenBank/DDBJ databases">
        <authorList>
            <person name="de Groot N.N."/>
        </authorList>
    </citation>
    <scope>NUCLEOTIDE SEQUENCE [LARGE SCALE GENOMIC DNA]</scope>
    <source>
        <strain evidence="2 3">CGMCC 1.12333</strain>
    </source>
</reference>
<evidence type="ECO:0008006" key="4">
    <source>
        <dbReference type="Google" id="ProtNLM"/>
    </source>
</evidence>